<evidence type="ECO:0000256" key="1">
    <source>
        <dbReference type="ARBA" id="ARBA00006858"/>
    </source>
</evidence>
<accession>A0A1W4WRP3</accession>
<dbReference type="OrthoDB" id="5985142at2759"/>
<evidence type="ECO:0000256" key="3">
    <source>
        <dbReference type="ARBA" id="ARBA00022845"/>
    </source>
</evidence>
<dbReference type="RefSeq" id="XP_018322694.1">
    <property type="nucleotide sequence ID" value="XM_018467192.2"/>
</dbReference>
<keyword evidence="2" id="KW-0832">Ubl conjugation</keyword>
<comment type="similarity">
    <text evidence="1">Belongs to the PAIP2 family.</text>
</comment>
<dbReference type="PANTHER" id="PTHR13154:SF6">
    <property type="entry name" value="GEO05078P1"/>
    <property type="match status" value="1"/>
</dbReference>
<dbReference type="Pfam" id="PF07145">
    <property type="entry name" value="PAM2"/>
    <property type="match status" value="1"/>
</dbReference>
<gene>
    <name evidence="5 6" type="primary">LOC108735286</name>
</gene>
<dbReference type="InterPro" id="IPR009818">
    <property type="entry name" value="PAM2_motif"/>
</dbReference>
<keyword evidence="3" id="KW-0810">Translation regulation</keyword>
<evidence type="ECO:0000313" key="5">
    <source>
        <dbReference type="RefSeq" id="XP_018322694.1"/>
    </source>
</evidence>
<dbReference type="InterPro" id="IPR040396">
    <property type="entry name" value="PAIP2-like"/>
</dbReference>
<dbReference type="STRING" id="224129.A0A1W4WRP3"/>
<evidence type="ECO:0000256" key="2">
    <source>
        <dbReference type="ARBA" id="ARBA00022843"/>
    </source>
</evidence>
<dbReference type="GO" id="GO:0005737">
    <property type="term" value="C:cytoplasm"/>
    <property type="evidence" value="ECO:0007669"/>
    <property type="project" value="TreeGrafter"/>
</dbReference>
<keyword evidence="4" id="KW-1185">Reference proteome</keyword>
<organism evidence="4 6">
    <name type="scientific">Agrilus planipennis</name>
    <name type="common">Emerald ash borer</name>
    <name type="synonym">Agrilus marcopoli</name>
    <dbReference type="NCBI Taxonomy" id="224129"/>
    <lineage>
        <taxon>Eukaryota</taxon>
        <taxon>Metazoa</taxon>
        <taxon>Ecdysozoa</taxon>
        <taxon>Arthropoda</taxon>
        <taxon>Hexapoda</taxon>
        <taxon>Insecta</taxon>
        <taxon>Pterygota</taxon>
        <taxon>Neoptera</taxon>
        <taxon>Endopterygota</taxon>
        <taxon>Coleoptera</taxon>
        <taxon>Polyphaga</taxon>
        <taxon>Elateriformia</taxon>
        <taxon>Buprestoidea</taxon>
        <taxon>Buprestidae</taxon>
        <taxon>Agrilinae</taxon>
        <taxon>Agrilus</taxon>
    </lineage>
</organism>
<sequence>MKMPTNKPVGNGYYGYEEITYYSDGSATEEIEQSVGYQEENNSGADDDFSEYLWMENEEEFDKEVMQQLEEQELMEQCLEAMLEDERINNQCPNRPEIELLNMVNNLKIDFVEVAKGSTLNPLAAEFIPDGYINSATATAGSS</sequence>
<evidence type="ECO:0000313" key="6">
    <source>
        <dbReference type="RefSeq" id="XP_018322695.1"/>
    </source>
</evidence>
<proteinExistence type="inferred from homology"/>
<dbReference type="Proteomes" id="UP000192223">
    <property type="component" value="Unplaced"/>
</dbReference>
<reference evidence="5 6" key="1">
    <citation type="submission" date="2025-04" db="UniProtKB">
        <authorList>
            <consortium name="RefSeq"/>
        </authorList>
    </citation>
    <scope>IDENTIFICATION</scope>
    <source>
        <tissue evidence="5 6">Entire body</tissue>
    </source>
</reference>
<dbReference type="GO" id="GO:0045947">
    <property type="term" value="P:negative regulation of translational initiation"/>
    <property type="evidence" value="ECO:0007669"/>
    <property type="project" value="InterPro"/>
</dbReference>
<dbReference type="RefSeq" id="XP_018322695.1">
    <property type="nucleotide sequence ID" value="XM_018467193.2"/>
</dbReference>
<dbReference type="AlphaFoldDB" id="A0A1W4WRP3"/>
<protein>
    <submittedName>
        <fullName evidence="5 6">Polyadenylate-binding protein-interacting protein 2B</fullName>
    </submittedName>
</protein>
<dbReference type="KEGG" id="apln:108735286"/>
<dbReference type="CTD" id="51247"/>
<evidence type="ECO:0000313" key="4">
    <source>
        <dbReference type="Proteomes" id="UP000192223"/>
    </source>
</evidence>
<dbReference type="PANTHER" id="PTHR13154">
    <property type="entry name" value="POLYADENYLATE-BINDING PROTEIN-INTERACTING PROTEIN 2"/>
    <property type="match status" value="1"/>
</dbReference>
<dbReference type="GeneID" id="108735286"/>
<name>A0A1W4WRP3_AGRPL</name>
<dbReference type="GO" id="GO:0000900">
    <property type="term" value="F:mRNA regulatory element binding translation repressor activity"/>
    <property type="evidence" value="ECO:0007669"/>
    <property type="project" value="InterPro"/>
</dbReference>